<dbReference type="AlphaFoldDB" id="A0A5J4VY80"/>
<dbReference type="EMBL" id="SNRW01004406">
    <property type="protein sequence ID" value="KAA6387360.1"/>
    <property type="molecule type" value="Genomic_DNA"/>
</dbReference>
<feature type="non-terminal residue" evidence="1">
    <location>
        <position position="1"/>
    </location>
</feature>
<dbReference type="Proteomes" id="UP000324800">
    <property type="component" value="Unassembled WGS sequence"/>
</dbReference>
<proteinExistence type="predicted"/>
<name>A0A5J4VY80_9EUKA</name>
<gene>
    <name evidence="1" type="ORF">EZS28_017110</name>
</gene>
<comment type="caution">
    <text evidence="1">The sequence shown here is derived from an EMBL/GenBank/DDBJ whole genome shotgun (WGS) entry which is preliminary data.</text>
</comment>
<sequence>INGNLTAKQFIKSGGIDQQVLLANGTTKPISEFAGTPSYLSNYYTKAQTFSQTEANKKFVRLEGSIQQTITGKLKYISPFDYQDETQDPVTNTYLTMSEVGTKLTNYVTTNTTQSVTGAKTFNANVSATGFVKTSKDDTSVLLAGGGDQLLSSFGGAQVEDITNLILNLHSNITFNYLKLVRIGTFYTLMMEITPKTQISISTGTVICSIGTSSTGISPPTPPSTSYPIQLGTKRKTLTCVHSYRDIRITTYSTEAWGVNDDVGLQFSWMF</sequence>
<accession>A0A5J4VY80</accession>
<protein>
    <submittedName>
        <fullName evidence="1">Uncharacterized protein</fullName>
    </submittedName>
</protein>
<evidence type="ECO:0000313" key="1">
    <source>
        <dbReference type="EMBL" id="KAA6387360.1"/>
    </source>
</evidence>
<reference evidence="1 2" key="1">
    <citation type="submission" date="2019-03" db="EMBL/GenBank/DDBJ databases">
        <title>Single cell metagenomics reveals metabolic interactions within the superorganism composed of flagellate Streblomastix strix and complex community of Bacteroidetes bacteria on its surface.</title>
        <authorList>
            <person name="Treitli S.C."/>
            <person name="Kolisko M."/>
            <person name="Husnik F."/>
            <person name="Keeling P."/>
            <person name="Hampl V."/>
        </authorList>
    </citation>
    <scope>NUCLEOTIDE SEQUENCE [LARGE SCALE GENOMIC DNA]</scope>
    <source>
        <strain evidence="1">ST1C</strain>
    </source>
</reference>
<organism evidence="1 2">
    <name type="scientific">Streblomastix strix</name>
    <dbReference type="NCBI Taxonomy" id="222440"/>
    <lineage>
        <taxon>Eukaryota</taxon>
        <taxon>Metamonada</taxon>
        <taxon>Preaxostyla</taxon>
        <taxon>Oxymonadida</taxon>
        <taxon>Streblomastigidae</taxon>
        <taxon>Streblomastix</taxon>
    </lineage>
</organism>
<evidence type="ECO:0000313" key="2">
    <source>
        <dbReference type="Proteomes" id="UP000324800"/>
    </source>
</evidence>